<name>A0A6J7X662_9CAUD</name>
<protein>
    <submittedName>
        <fullName evidence="2">Uncharacterized protein</fullName>
    </submittedName>
</protein>
<accession>A0A6J7X662</accession>
<evidence type="ECO:0000313" key="2">
    <source>
        <dbReference type="EMBL" id="CAB5224907.1"/>
    </source>
</evidence>
<proteinExistence type="predicted"/>
<sequence length="143" mass="17002">MSNYDMISTCNDAVKRYNGMGRPQFEQDKYNIIHYCLTNSIQNSYQLFKANQDLYQDLMFKLADENQDEIVFDTAYILNKISKINISDDKVDNTEYLLRKLNKNISDSMDYFIDKEIQAAWENPYIYLDDQELESFRHNRGGM</sequence>
<reference evidence="2" key="1">
    <citation type="submission" date="2020-05" db="EMBL/GenBank/DDBJ databases">
        <authorList>
            <person name="Chiriac C."/>
            <person name="Salcher M."/>
            <person name="Ghai R."/>
            <person name="Kavagutti S V."/>
        </authorList>
    </citation>
    <scope>NUCLEOTIDE SEQUENCE</scope>
</reference>
<evidence type="ECO:0000313" key="1">
    <source>
        <dbReference type="EMBL" id="CAB4161090.1"/>
    </source>
</evidence>
<dbReference type="EMBL" id="LR798336">
    <property type="protein sequence ID" value="CAB5224907.1"/>
    <property type="molecule type" value="Genomic_DNA"/>
</dbReference>
<organism evidence="2">
    <name type="scientific">uncultured Caudovirales phage</name>
    <dbReference type="NCBI Taxonomy" id="2100421"/>
    <lineage>
        <taxon>Viruses</taxon>
        <taxon>Duplodnaviria</taxon>
        <taxon>Heunggongvirae</taxon>
        <taxon>Uroviricota</taxon>
        <taxon>Caudoviricetes</taxon>
        <taxon>Peduoviridae</taxon>
        <taxon>Maltschvirus</taxon>
        <taxon>Maltschvirus maltsch</taxon>
    </lineage>
</organism>
<gene>
    <name evidence="1" type="ORF">UFOVP733_27</name>
    <name evidence="2" type="ORF">UFOVP743_32</name>
</gene>
<dbReference type="EMBL" id="LR796712">
    <property type="protein sequence ID" value="CAB4161090.1"/>
    <property type="molecule type" value="Genomic_DNA"/>
</dbReference>